<sequence length="444" mass="50019">MEPPASYMAPPPRHRVIKGLRYQTTDKQYGKWSNPDDKATVGNYFLNSCGEIHLNPEHLGNERLMWGSSEMKHDLGSFSSKVSSAESRFIQTCEGSSEFPDVNNTSVDSPCWKGTPASYQCSFGIMENNGVPPVAIRTAGYINSHKNQKPPELGSGYPWRFCEHQVALSSEIDPFKVFKLPERCKISKDHKEVPPIDVKVLNDMTTHACCLPDKQHSATQKCYDSREDSQNVITSSQRESLCPASKPKLLGEHGGNLIASINELMNKSVMNSIAITPRIHTDHLTTGSQHGIFFLQLWRRKKALTQEVKTLLNVIQIDEPFLFQALTHFMSPRLNKKTGDGLSNSSQMKLKNINCARNNFWRSMHEDSVRENADSEFKATVSQYITAGSLTNHQEDKMLDNTKVSQASIYRNLWIEAEASACKLKYELQHAHLGLRQQKASMSQ</sequence>
<evidence type="ECO:0000313" key="1">
    <source>
        <dbReference type="EMBL" id="AQL06240.1"/>
    </source>
</evidence>
<dbReference type="PANTHER" id="PTHR34361:SF10">
    <property type="entry name" value="EXPRESSED PROTEIN"/>
    <property type="match status" value="1"/>
</dbReference>
<dbReference type="EMBL" id="CM000785">
    <property type="protein sequence ID" value="AQL06240.1"/>
    <property type="molecule type" value="Genomic_DNA"/>
</dbReference>
<dbReference type="ExpressionAtlas" id="A0A1D6P8W4">
    <property type="expression patterns" value="baseline and differential"/>
</dbReference>
<reference evidence="1" key="1">
    <citation type="submission" date="2015-12" db="EMBL/GenBank/DDBJ databases">
        <title>Update maize B73 reference genome by single molecule sequencing technologies.</title>
        <authorList>
            <consortium name="Maize Genome Sequencing Project"/>
            <person name="Ware D."/>
        </authorList>
    </citation>
    <scope>NUCLEOTIDE SEQUENCE</scope>
    <source>
        <tissue evidence="1">Seedling</tissue>
    </source>
</reference>
<name>A0A1D6P8W4_MAIZE</name>
<proteinExistence type="predicted"/>
<organism evidence="1">
    <name type="scientific">Zea mays</name>
    <name type="common">Maize</name>
    <dbReference type="NCBI Taxonomy" id="4577"/>
    <lineage>
        <taxon>Eukaryota</taxon>
        <taxon>Viridiplantae</taxon>
        <taxon>Streptophyta</taxon>
        <taxon>Embryophyta</taxon>
        <taxon>Tracheophyta</taxon>
        <taxon>Spermatophyta</taxon>
        <taxon>Magnoliopsida</taxon>
        <taxon>Liliopsida</taxon>
        <taxon>Poales</taxon>
        <taxon>Poaceae</taxon>
        <taxon>PACMAD clade</taxon>
        <taxon>Panicoideae</taxon>
        <taxon>Andropogonodae</taxon>
        <taxon>Andropogoneae</taxon>
        <taxon>Tripsacinae</taxon>
        <taxon>Zea</taxon>
    </lineage>
</organism>
<dbReference type="AlphaFoldDB" id="A0A1D6P8W4"/>
<protein>
    <submittedName>
        <fullName evidence="1">Uncharacterized protein</fullName>
    </submittedName>
</protein>
<accession>A0A1D6P8W4</accession>
<dbReference type="PANTHER" id="PTHR34361">
    <property type="entry name" value="OS08G0157800 PROTEIN"/>
    <property type="match status" value="1"/>
</dbReference>
<gene>
    <name evidence="1" type="ORF">ZEAMMB73_Zm00001d047361</name>
</gene>